<evidence type="ECO:0000313" key="1">
    <source>
        <dbReference type="EMBL" id="KIL63663.1"/>
    </source>
</evidence>
<dbReference type="Proteomes" id="UP000054549">
    <property type="component" value="Unassembled WGS sequence"/>
</dbReference>
<evidence type="ECO:0000313" key="2">
    <source>
        <dbReference type="Proteomes" id="UP000054549"/>
    </source>
</evidence>
<sequence>MTLGIGGVGLSSGQKQRLALPARARLWPKPDAYSWSVHPSRHPSRLLDLVRTDEV</sequence>
<accession>A0A0C2X4M6</accession>
<reference evidence="1 2" key="1">
    <citation type="submission" date="2014-04" db="EMBL/GenBank/DDBJ databases">
        <title>Evolutionary Origins and Diversification of the Mycorrhizal Mutualists.</title>
        <authorList>
            <consortium name="DOE Joint Genome Institute"/>
            <consortium name="Mycorrhizal Genomics Consortium"/>
            <person name="Kohler A."/>
            <person name="Kuo A."/>
            <person name="Nagy L.G."/>
            <person name="Floudas D."/>
            <person name="Copeland A."/>
            <person name="Barry K.W."/>
            <person name="Cichocki N."/>
            <person name="Veneault-Fourrey C."/>
            <person name="LaButti K."/>
            <person name="Lindquist E.A."/>
            <person name="Lipzen A."/>
            <person name="Lundell T."/>
            <person name="Morin E."/>
            <person name="Murat C."/>
            <person name="Riley R."/>
            <person name="Ohm R."/>
            <person name="Sun H."/>
            <person name="Tunlid A."/>
            <person name="Henrissat B."/>
            <person name="Grigoriev I.V."/>
            <person name="Hibbett D.S."/>
            <person name="Martin F."/>
        </authorList>
    </citation>
    <scope>NUCLEOTIDE SEQUENCE [LARGE SCALE GENOMIC DNA]</scope>
    <source>
        <strain evidence="1 2">Koide BX008</strain>
    </source>
</reference>
<dbReference type="AlphaFoldDB" id="A0A0C2X4M6"/>
<dbReference type="HOGENOM" id="CLU_3037784_0_0_1"/>
<keyword evidence="2" id="KW-1185">Reference proteome</keyword>
<gene>
    <name evidence="1" type="ORF">M378DRAFT_164086</name>
</gene>
<organism evidence="1 2">
    <name type="scientific">Amanita muscaria (strain Koide BX008)</name>
    <dbReference type="NCBI Taxonomy" id="946122"/>
    <lineage>
        <taxon>Eukaryota</taxon>
        <taxon>Fungi</taxon>
        <taxon>Dikarya</taxon>
        <taxon>Basidiomycota</taxon>
        <taxon>Agaricomycotina</taxon>
        <taxon>Agaricomycetes</taxon>
        <taxon>Agaricomycetidae</taxon>
        <taxon>Agaricales</taxon>
        <taxon>Pluteineae</taxon>
        <taxon>Amanitaceae</taxon>
        <taxon>Amanita</taxon>
    </lineage>
</organism>
<proteinExistence type="predicted"/>
<protein>
    <submittedName>
        <fullName evidence="1">Uncharacterized protein</fullName>
    </submittedName>
</protein>
<dbReference type="InParanoid" id="A0A0C2X4M6"/>
<feature type="non-terminal residue" evidence="1">
    <location>
        <position position="55"/>
    </location>
</feature>
<dbReference type="EMBL" id="KN818256">
    <property type="protein sequence ID" value="KIL63663.1"/>
    <property type="molecule type" value="Genomic_DNA"/>
</dbReference>
<name>A0A0C2X4M6_AMAMK</name>